<dbReference type="Pfam" id="PF13183">
    <property type="entry name" value="Fer4_8"/>
    <property type="match status" value="1"/>
</dbReference>
<dbReference type="RefSeq" id="WP_015402468.1">
    <property type="nucleotide sequence ID" value="NC_020304.1"/>
</dbReference>
<dbReference type="PIRSF" id="PIRSF000139">
    <property type="entry name" value="Glc_ox_4Fe-4S"/>
    <property type="match status" value="1"/>
</dbReference>
<evidence type="ECO:0000313" key="9">
    <source>
        <dbReference type="Proteomes" id="UP000011721"/>
    </source>
</evidence>
<reference evidence="9" key="1">
    <citation type="journal article" date="2013" name="Stand. Genomic Sci.">
        <title>Complete genome sequence of Desulfocapsa sulfexigens, a marine deltaproteobacterium specialized in disproportionating inorganic sulfur compounds.</title>
        <authorList>
            <person name="Finster K.W."/>
            <person name="Kjeldsen K.U."/>
            <person name="Kube M."/>
            <person name="Reinhardt R."/>
            <person name="Mussmann M."/>
            <person name="Amann R."/>
            <person name="Schreiber L."/>
        </authorList>
    </citation>
    <scope>NUCLEOTIDE SEQUENCE [LARGE SCALE GENOMIC DNA]</scope>
    <source>
        <strain evidence="9">DSM 10523 / SB164P1</strain>
    </source>
</reference>
<dbReference type="InterPro" id="IPR012257">
    <property type="entry name" value="Glc_ox_4Fe-4S"/>
</dbReference>
<dbReference type="EC" id="1.1.99.14" evidence="6"/>
<keyword evidence="6" id="KW-0249">Electron transport</keyword>
<dbReference type="AlphaFoldDB" id="M1NA87"/>
<name>M1NA87_DESSD</name>
<dbReference type="InterPro" id="IPR004017">
    <property type="entry name" value="Cys_rich_dom"/>
</dbReference>
<evidence type="ECO:0000256" key="6">
    <source>
        <dbReference type="PIRNR" id="PIRNR000139"/>
    </source>
</evidence>
<feature type="domain" description="4Fe-4S ferredoxin-type" evidence="7">
    <location>
        <begin position="43"/>
        <end position="72"/>
    </location>
</feature>
<evidence type="ECO:0000256" key="2">
    <source>
        <dbReference type="ARBA" id="ARBA00022723"/>
    </source>
</evidence>
<evidence type="ECO:0000256" key="1">
    <source>
        <dbReference type="ARBA" id="ARBA00022485"/>
    </source>
</evidence>
<accession>M1NA87</accession>
<gene>
    <name evidence="8" type="ordered locus">UWK_00183</name>
</gene>
<dbReference type="InterPro" id="IPR017900">
    <property type="entry name" value="4Fe4S_Fe_S_CS"/>
</dbReference>
<dbReference type="Pfam" id="PF02754">
    <property type="entry name" value="CCG"/>
    <property type="match status" value="2"/>
</dbReference>
<comment type="cofactor">
    <cofactor evidence="6">
        <name>[4Fe-4S] cluster</name>
        <dbReference type="ChEBI" id="CHEBI:49883"/>
    </cofactor>
    <text evidence="6">Binds 2 [4Fe-4S] clusters.</text>
</comment>
<dbReference type="GO" id="GO:0019154">
    <property type="term" value="F:glycolate dehydrogenase activity"/>
    <property type="evidence" value="ECO:0007669"/>
    <property type="project" value="UniProtKB-EC"/>
</dbReference>
<dbReference type="HOGENOM" id="CLU_023081_0_1_7"/>
<evidence type="ECO:0000259" key="7">
    <source>
        <dbReference type="PROSITE" id="PS51379"/>
    </source>
</evidence>
<dbReference type="STRING" id="1167006.UWK_00183"/>
<dbReference type="PATRIC" id="fig|1167006.5.peg.206"/>
<dbReference type="InterPro" id="IPR017896">
    <property type="entry name" value="4Fe4S_Fe-S-bd"/>
</dbReference>
<dbReference type="SUPFAM" id="SSF46548">
    <property type="entry name" value="alpha-helical ferredoxin"/>
    <property type="match status" value="1"/>
</dbReference>
<dbReference type="GO" id="GO:0051539">
    <property type="term" value="F:4 iron, 4 sulfur cluster binding"/>
    <property type="evidence" value="ECO:0007669"/>
    <property type="project" value="UniProtKB-UniRule"/>
</dbReference>
<sequence length="399" mass="43405">MSECAKCGACSTVCPVFRTSGREGHTARGKLHLLDTLGLEKSSTLFVDIFSACLLCGACAAVCPRNIDIPKELVSARESFSVLAGPHAYEKYLARKLLDFPGSLTGFRVLGKACGKLLGKRLPSDSGLRLRLAMFQDDALSVVREPREQAGISGGASLSWFPGCSARYLFPDILESCRSILADNTFSLEYPNELACCGLADLAAGDLEGARRSGRKNIEVMETTEGPILVSCASCYAQLKAYPELFAKDGAWQLRAENMAARVVEFSTFLEQQNPENKQDVIQKEQRLRVFYHDPCHLRHGAEGVDRARQQLQKTGTVKVLELPDGPRCCGQGGLFHVAHPEISASIRDQLVEDVLALDPDVITTTCSGCLMQWQQGLTAAGSDVKVLHLAQLLGQVRK</sequence>
<feature type="domain" description="4Fe-4S ferredoxin-type" evidence="7">
    <location>
        <begin position="1"/>
        <end position="24"/>
    </location>
</feature>
<keyword evidence="4 6" id="KW-0408">Iron</keyword>
<keyword evidence="6" id="KW-0813">Transport</keyword>
<keyword evidence="1 6" id="KW-0004">4Fe-4S</keyword>
<dbReference type="PROSITE" id="PS00198">
    <property type="entry name" value="4FE4S_FER_1"/>
    <property type="match status" value="1"/>
</dbReference>
<comment type="catalytic activity">
    <reaction evidence="6">
        <text>glycolate + A = glyoxylate + AH2</text>
        <dbReference type="Rhea" id="RHEA:21264"/>
        <dbReference type="ChEBI" id="CHEBI:13193"/>
        <dbReference type="ChEBI" id="CHEBI:17499"/>
        <dbReference type="ChEBI" id="CHEBI:29805"/>
        <dbReference type="ChEBI" id="CHEBI:36655"/>
        <dbReference type="EC" id="1.1.99.14"/>
    </reaction>
</comment>
<dbReference type="EMBL" id="CP003985">
    <property type="protein sequence ID" value="AGF76769.1"/>
    <property type="molecule type" value="Genomic_DNA"/>
</dbReference>
<comment type="catalytic activity">
    <reaction evidence="6">
        <text>(R)-lactate + A = pyruvate + AH2</text>
        <dbReference type="Rhea" id="RHEA:15089"/>
        <dbReference type="ChEBI" id="CHEBI:13193"/>
        <dbReference type="ChEBI" id="CHEBI:15361"/>
        <dbReference type="ChEBI" id="CHEBI:16004"/>
        <dbReference type="ChEBI" id="CHEBI:17499"/>
    </reaction>
</comment>
<comment type="function">
    <text evidence="6">Component of a complex that catalyzes the oxidation of glycolate to glyoxylate.</text>
</comment>
<dbReference type="Gene3D" id="1.10.1060.10">
    <property type="entry name" value="Alpha-helical ferredoxin"/>
    <property type="match status" value="1"/>
</dbReference>
<evidence type="ECO:0000256" key="5">
    <source>
        <dbReference type="ARBA" id="ARBA00023014"/>
    </source>
</evidence>
<evidence type="ECO:0000256" key="4">
    <source>
        <dbReference type="ARBA" id="ARBA00023004"/>
    </source>
</evidence>
<dbReference type="eggNOG" id="COG0247">
    <property type="taxonomic scope" value="Bacteria"/>
</dbReference>
<dbReference type="InterPro" id="IPR009051">
    <property type="entry name" value="Helical_ferredxn"/>
</dbReference>
<dbReference type="KEGG" id="dsf:UWK_00183"/>
<dbReference type="OrthoDB" id="5289041at2"/>
<proteinExistence type="predicted"/>
<keyword evidence="5 6" id="KW-0411">Iron-sulfur</keyword>
<dbReference type="PANTHER" id="PTHR32479">
    <property type="entry name" value="GLYCOLATE OXIDASE IRON-SULFUR SUBUNIT"/>
    <property type="match status" value="1"/>
</dbReference>
<dbReference type="PROSITE" id="PS51379">
    <property type="entry name" value="4FE4S_FER_2"/>
    <property type="match status" value="2"/>
</dbReference>
<keyword evidence="9" id="KW-1185">Reference proteome</keyword>
<keyword evidence="3" id="KW-0677">Repeat</keyword>
<keyword evidence="2 6" id="KW-0479">Metal-binding</keyword>
<protein>
    <recommendedName>
        <fullName evidence="6">Glycolate oxidase iron-sulfur subunit</fullName>
        <ecNumber evidence="6">1.1.99.14</ecNumber>
    </recommendedName>
</protein>
<evidence type="ECO:0000313" key="8">
    <source>
        <dbReference type="EMBL" id="AGF76769.1"/>
    </source>
</evidence>
<dbReference type="GO" id="GO:0046872">
    <property type="term" value="F:metal ion binding"/>
    <property type="evidence" value="ECO:0007669"/>
    <property type="project" value="UniProtKB-UniRule"/>
</dbReference>
<dbReference type="PANTHER" id="PTHR32479:SF17">
    <property type="entry name" value="GLYCOLATE OXIDASE IRON-SULFUR SUBUNIT"/>
    <property type="match status" value="1"/>
</dbReference>
<dbReference type="Proteomes" id="UP000011721">
    <property type="component" value="Chromosome"/>
</dbReference>
<organism evidence="8 9">
    <name type="scientific">Desulfocapsa sulfexigens (strain DSM 10523 / SB164P1)</name>
    <dbReference type="NCBI Taxonomy" id="1167006"/>
    <lineage>
        <taxon>Bacteria</taxon>
        <taxon>Pseudomonadati</taxon>
        <taxon>Thermodesulfobacteriota</taxon>
        <taxon>Desulfobulbia</taxon>
        <taxon>Desulfobulbales</taxon>
        <taxon>Desulfocapsaceae</taxon>
        <taxon>Desulfocapsa</taxon>
    </lineage>
</organism>
<evidence type="ECO:0000256" key="3">
    <source>
        <dbReference type="ARBA" id="ARBA00022737"/>
    </source>
</evidence>